<evidence type="ECO:0000256" key="1">
    <source>
        <dbReference type="ARBA" id="ARBA00022723"/>
    </source>
</evidence>
<dbReference type="PANTHER" id="PTHR45911:SF4">
    <property type="entry name" value="MULTIPLE C2 AND TRANSMEMBRANE DOMAIN-CONTAINING PROTEIN"/>
    <property type="match status" value="1"/>
</dbReference>
<reference evidence="8" key="1">
    <citation type="submission" date="2023-08" db="EMBL/GenBank/DDBJ databases">
        <authorList>
            <person name="Chen Y."/>
            <person name="Shah S."/>
            <person name="Dougan E. K."/>
            <person name="Thang M."/>
            <person name="Chan C."/>
        </authorList>
    </citation>
    <scope>NUCLEOTIDE SEQUENCE</scope>
</reference>
<dbReference type="InterPro" id="IPR000306">
    <property type="entry name" value="Znf_FYVE"/>
</dbReference>
<dbReference type="InterPro" id="IPR017455">
    <property type="entry name" value="Znf_FYVE-rel"/>
</dbReference>
<dbReference type="Gene3D" id="3.30.40.10">
    <property type="entry name" value="Zinc/RING finger domain, C3HC4 (zinc finger)"/>
    <property type="match status" value="1"/>
</dbReference>
<keyword evidence="3" id="KW-0862">Zinc</keyword>
<keyword evidence="1" id="KW-0479">Metal-binding</keyword>
<evidence type="ECO:0000313" key="9">
    <source>
        <dbReference type="Proteomes" id="UP001178507"/>
    </source>
</evidence>
<keyword evidence="9" id="KW-1185">Reference proteome</keyword>
<organism evidence="8 9">
    <name type="scientific">Effrenium voratum</name>
    <dbReference type="NCBI Taxonomy" id="2562239"/>
    <lineage>
        <taxon>Eukaryota</taxon>
        <taxon>Sar</taxon>
        <taxon>Alveolata</taxon>
        <taxon>Dinophyceae</taxon>
        <taxon>Suessiales</taxon>
        <taxon>Symbiodiniaceae</taxon>
        <taxon>Effrenium</taxon>
    </lineage>
</organism>
<protein>
    <submittedName>
        <fullName evidence="8">Uncharacterized protein</fullName>
    </submittedName>
</protein>
<proteinExistence type="predicted"/>
<evidence type="ECO:0000256" key="4">
    <source>
        <dbReference type="ARBA" id="ARBA00022837"/>
    </source>
</evidence>
<dbReference type="InterPro" id="IPR013083">
    <property type="entry name" value="Znf_RING/FYVE/PHD"/>
</dbReference>
<sequence length="493" mass="54223">MAGGSLPRRLSHSSTATEWVDDAATDVCMNCHARFGVVQMRRKHHCRKCGKVICSACSRSREVVPEYHPVKPQRVCTSCIDSPTLPLAESPEEAAVAAMEAAKTGKRVKPLGASSLGSIPVPSGDDPQREFATLEVRVIEAKGLLAADFNLVTKKSSDPYCLLHVGHGVQVQTRTVSATLEPRWDTTIAFRISRADAILHLQVWDEDTATKDDAIGFVDLPLSRVPVSGEPLRGWVPLNLPEAQPLPGEYFTPTKGAGAVLLEVQLLDVQSRTHLYACVSPLPPVPLPPPHFDIDAVYGPAMHLVDLIWTRFVSPILFWLLDLIFWTSPKRSLIALFLWNFGARYFVQHYPAFLPLGLACFMLSFRAQKDESEVVSDATRRPTLLRKQTAPAILEDAPVESESAPALTRQDSHADYDEAQLGSAVQRLCFVLPSSVKELCRGFQPLLRTSADAAQMVHDIFVWDHDASPAVAAVLLLSSLVCEVLRFDILLMV</sequence>
<dbReference type="InterPro" id="IPR011011">
    <property type="entry name" value="Znf_FYVE_PHD"/>
</dbReference>
<dbReference type="SMART" id="SM00239">
    <property type="entry name" value="C2"/>
    <property type="match status" value="1"/>
</dbReference>
<evidence type="ECO:0000259" key="6">
    <source>
        <dbReference type="PROSITE" id="PS50004"/>
    </source>
</evidence>
<gene>
    <name evidence="8" type="ORF">EVOR1521_LOCUS16132</name>
</gene>
<accession>A0AA36N504</accession>
<feature type="non-terminal residue" evidence="8">
    <location>
        <position position="493"/>
    </location>
</feature>
<dbReference type="Proteomes" id="UP001178507">
    <property type="component" value="Unassembled WGS sequence"/>
</dbReference>
<dbReference type="SMART" id="SM00064">
    <property type="entry name" value="FYVE"/>
    <property type="match status" value="1"/>
</dbReference>
<dbReference type="AlphaFoldDB" id="A0AA36N504"/>
<dbReference type="GO" id="GO:0005509">
    <property type="term" value="F:calcium ion binding"/>
    <property type="evidence" value="ECO:0007669"/>
    <property type="project" value="TreeGrafter"/>
</dbReference>
<dbReference type="SUPFAM" id="SSF49562">
    <property type="entry name" value="C2 domain (Calcium/lipid-binding domain, CaLB)"/>
    <property type="match status" value="1"/>
</dbReference>
<comment type="caution">
    <text evidence="8">The sequence shown here is derived from an EMBL/GenBank/DDBJ whole genome shotgun (WGS) entry which is preliminary data.</text>
</comment>
<dbReference type="SUPFAM" id="SSF57903">
    <property type="entry name" value="FYVE/PHD zinc finger"/>
    <property type="match status" value="1"/>
</dbReference>
<dbReference type="PROSITE" id="PS50004">
    <property type="entry name" value="C2"/>
    <property type="match status" value="1"/>
</dbReference>
<dbReference type="PANTHER" id="PTHR45911">
    <property type="entry name" value="C2 DOMAIN-CONTAINING PROTEIN"/>
    <property type="match status" value="1"/>
</dbReference>
<dbReference type="EMBL" id="CAUJNA010002147">
    <property type="protein sequence ID" value="CAJ1390815.1"/>
    <property type="molecule type" value="Genomic_DNA"/>
</dbReference>
<dbReference type="Gene3D" id="2.60.40.150">
    <property type="entry name" value="C2 domain"/>
    <property type="match status" value="1"/>
</dbReference>
<dbReference type="CDD" id="cd00030">
    <property type="entry name" value="C2"/>
    <property type="match status" value="1"/>
</dbReference>
<dbReference type="InterPro" id="IPR035892">
    <property type="entry name" value="C2_domain_sf"/>
</dbReference>
<evidence type="ECO:0000256" key="2">
    <source>
        <dbReference type="ARBA" id="ARBA00022771"/>
    </source>
</evidence>
<dbReference type="GO" id="GO:0016020">
    <property type="term" value="C:membrane"/>
    <property type="evidence" value="ECO:0007669"/>
    <property type="project" value="TreeGrafter"/>
</dbReference>
<evidence type="ECO:0000313" key="8">
    <source>
        <dbReference type="EMBL" id="CAJ1390815.1"/>
    </source>
</evidence>
<dbReference type="InterPro" id="IPR000008">
    <property type="entry name" value="C2_dom"/>
</dbReference>
<keyword evidence="4" id="KW-0106">Calcium</keyword>
<dbReference type="GO" id="GO:0008270">
    <property type="term" value="F:zinc ion binding"/>
    <property type="evidence" value="ECO:0007669"/>
    <property type="project" value="UniProtKB-KW"/>
</dbReference>
<feature type="domain" description="FYVE-type" evidence="7">
    <location>
        <begin position="22"/>
        <end position="84"/>
    </location>
</feature>
<evidence type="ECO:0000256" key="5">
    <source>
        <dbReference type="PROSITE-ProRule" id="PRU00091"/>
    </source>
</evidence>
<evidence type="ECO:0000259" key="7">
    <source>
        <dbReference type="PROSITE" id="PS50178"/>
    </source>
</evidence>
<dbReference type="Pfam" id="PF00168">
    <property type="entry name" value="C2"/>
    <property type="match status" value="1"/>
</dbReference>
<evidence type="ECO:0000256" key="3">
    <source>
        <dbReference type="ARBA" id="ARBA00022833"/>
    </source>
</evidence>
<dbReference type="Pfam" id="PF01363">
    <property type="entry name" value="FYVE"/>
    <property type="match status" value="1"/>
</dbReference>
<dbReference type="PROSITE" id="PS50178">
    <property type="entry name" value="ZF_FYVE"/>
    <property type="match status" value="1"/>
</dbReference>
<name>A0AA36N504_9DINO</name>
<feature type="domain" description="C2" evidence="6">
    <location>
        <begin position="115"/>
        <end position="236"/>
    </location>
</feature>
<keyword evidence="2 5" id="KW-0863">Zinc-finger</keyword>